<dbReference type="RefSeq" id="WP_147297951.1">
    <property type="nucleotide sequence ID" value="NZ_QRGA01000013.1"/>
</dbReference>
<evidence type="ECO:0000313" key="3">
    <source>
        <dbReference type="EMBL" id="RDU96672.1"/>
    </source>
</evidence>
<organism evidence="3 4">
    <name type="scientific">Trinickia dinghuensis</name>
    <dbReference type="NCBI Taxonomy" id="2291023"/>
    <lineage>
        <taxon>Bacteria</taxon>
        <taxon>Pseudomonadati</taxon>
        <taxon>Pseudomonadota</taxon>
        <taxon>Betaproteobacteria</taxon>
        <taxon>Burkholderiales</taxon>
        <taxon>Burkholderiaceae</taxon>
        <taxon>Trinickia</taxon>
    </lineage>
</organism>
<dbReference type="EMBL" id="QRGA01000013">
    <property type="protein sequence ID" value="RDU96672.1"/>
    <property type="molecule type" value="Genomic_DNA"/>
</dbReference>
<dbReference type="OrthoDB" id="9087878at2"/>
<gene>
    <name evidence="3" type="ORF">DWV00_21975</name>
</gene>
<accession>A0A3D8JV51</accession>
<evidence type="ECO:0000313" key="4">
    <source>
        <dbReference type="Proteomes" id="UP000256838"/>
    </source>
</evidence>
<feature type="region of interest" description="Disordered" evidence="2">
    <location>
        <begin position="1"/>
        <end position="41"/>
    </location>
</feature>
<dbReference type="AlphaFoldDB" id="A0A3D8JV51"/>
<feature type="coiled-coil region" evidence="1">
    <location>
        <begin position="58"/>
        <end position="85"/>
    </location>
</feature>
<protein>
    <submittedName>
        <fullName evidence="3">Uncharacterized protein</fullName>
    </submittedName>
</protein>
<keyword evidence="1" id="KW-0175">Coiled coil</keyword>
<name>A0A3D8JV51_9BURK</name>
<comment type="caution">
    <text evidence="3">The sequence shown here is derived from an EMBL/GenBank/DDBJ whole genome shotgun (WGS) entry which is preliminary data.</text>
</comment>
<sequence>MQEIALQDGVTEKRGRGRPPKSGSMTNAQRQAAFRARRKAAGESVTVTKNIPAAGDGYDDLVLENDRLREELAQARRELGEQRQAFREPVGKKWSYRQITALAEREIRHQMGEASKAASKGEANMSMLCRGYANSILLFWYLLTVGWQNDGDNGRLEALLKHDVTRNEK</sequence>
<reference evidence="3 4" key="1">
    <citation type="submission" date="2018-08" db="EMBL/GenBank/DDBJ databases">
        <title>Paraburkholderia sp. DHOM06 isolated from forest soil.</title>
        <authorList>
            <person name="Gao Z.-H."/>
            <person name="Qiu L.-H."/>
        </authorList>
    </citation>
    <scope>NUCLEOTIDE SEQUENCE [LARGE SCALE GENOMIC DNA]</scope>
    <source>
        <strain evidence="3 4">DHOM06</strain>
    </source>
</reference>
<proteinExistence type="predicted"/>
<keyword evidence="4" id="KW-1185">Reference proteome</keyword>
<dbReference type="Proteomes" id="UP000256838">
    <property type="component" value="Unassembled WGS sequence"/>
</dbReference>
<evidence type="ECO:0000256" key="1">
    <source>
        <dbReference type="SAM" id="Coils"/>
    </source>
</evidence>
<evidence type="ECO:0000256" key="2">
    <source>
        <dbReference type="SAM" id="MobiDB-lite"/>
    </source>
</evidence>